<dbReference type="EMBL" id="CP111026">
    <property type="protein sequence ID" value="WAR27791.1"/>
    <property type="molecule type" value="Genomic_DNA"/>
</dbReference>
<feature type="region of interest" description="Disordered" evidence="1">
    <location>
        <begin position="1209"/>
        <end position="1273"/>
    </location>
</feature>
<gene>
    <name evidence="2" type="ORF">MAR_013495</name>
</gene>
<feature type="compositionally biased region" description="Basic and acidic residues" evidence="1">
    <location>
        <begin position="50"/>
        <end position="60"/>
    </location>
</feature>
<sequence>MVGNEAKTVKETVEAGKEGNKTPVRDGGLQTSGTLEDSAGLQKYSTQKGNEWKDSENTKKDMVKTVKSGYDLEKNDGIAMDRDLKIELENELARLAEEDDEDFSDGIEDDGIHINVNNEDLLPSTGENSDGIAKDKMVGTNTYVKGHGDRKGDTRSEEESQVRKDYGLRQDIHTKDYTKLQKGSPIVSRMSPKYYLKDNRMKEKDKSKEDLTKHQIIPKYGGARQQGSPTDVATRLESSHLKRPHISEVRSNIDVKSRKSRFQSGASTCTFPARDANSPQRGKITRTNSRDPYSSPRGLSRGTDSRNIPHATKSADEIHTSRLVQDIDSSARDEPYGQYRSSFSPQERPVLSKQYKSSPKAVEQISRDPSPRSRSFLTEPGCDNMSTDRQNEATGWTVHASRHTYVPGHPDVNRMRGNHQDVEPMALQPVIVPQIVSNTPVVYSQYELDGHTVQPALYPDYDKFREDCGTFDDGRYSSPHHETASTDRLLDVHRDYGFSNGARNFSPRDYDDEDIPGRYPDGDGRIHHGYQDAGGDMSSRYHDSDMDISSRNPEEDVGPGYHNSDMDISPSYPDEDIGPGFLDSDMDISTRYSDENRSPKQHQHNDDIAPRYRDNNDIAGTYPHDDISSRFNDHRSSQFSSTDDSYFPASKRQNINTDDIATNNASRAFSEGYKEGVDANSELSVETQSRPLPNAYRHGKILFPAAVTGKIEMMLESSINKEPLQNVVDRWCKTYPHHCPIGLQMVTEFTHHDCELPPVYMCRACDKRLRTNDRYYTMKNMFKHILSEDHSVTFMLSHYKNDYYGLERNAKNADSYFGLFKNLCNRIYKETSKDNSVYEVKTKAVIYWKKAFGMRVSYIKQKIAEQKRLSKPDVKQTGSKKNQPPTNPQSIEQQTMEQQTTEKPTLSISQGIVNRRKKLRAQEVKLVNVESPESFDVKFVEALTKERLCEMIHVFYKRQNKPNPNARGNWKKSERCVVYLLDYDTEIICSYKELRDVEPVYQMRWENLDICTCKGPAEDGRQPVELLMEDIRDGRLSYHALSDILVKMKVARFTGGDGTINPSPIKGIVPHTPKANINTLPKGDNLSTEDQPDLSGNKILSKGDQPSLSGNTNMPKGDNLSKGDQPSLSGNKMLKGDNLSKGNQPGLSGNKNLPKFGNRVKQKGPGLQEEPKVTSTAKDPPPVGKQSEKVMYDIMDQCYNTDGKVAVTTRLNPDSGTVGKSERESTNRKKAVNEVPVCRNDKQEARKSSASKNASSTDISHVSNTGCPSTKNDSCVVSVKTGSVQERDVSISHPVIVKTEPLDVEDATMEPIAIERVKIEPVAFGSIKTEPVTITNVRTESIAIEKIKTEPVAIESSEVDNEELSEGEQEDLENAFKEYMDELEGTADDVSDEC</sequence>
<evidence type="ECO:0000313" key="2">
    <source>
        <dbReference type="EMBL" id="WAR27791.1"/>
    </source>
</evidence>
<protein>
    <submittedName>
        <fullName evidence="2">Uncharacterized protein</fullName>
    </submittedName>
</protein>
<feature type="region of interest" description="Disordered" evidence="1">
    <location>
        <begin position="1"/>
        <end position="60"/>
    </location>
</feature>
<organism evidence="2 3">
    <name type="scientific">Mya arenaria</name>
    <name type="common">Soft-shell clam</name>
    <dbReference type="NCBI Taxonomy" id="6604"/>
    <lineage>
        <taxon>Eukaryota</taxon>
        <taxon>Metazoa</taxon>
        <taxon>Spiralia</taxon>
        <taxon>Lophotrochozoa</taxon>
        <taxon>Mollusca</taxon>
        <taxon>Bivalvia</taxon>
        <taxon>Autobranchia</taxon>
        <taxon>Heteroconchia</taxon>
        <taxon>Euheterodonta</taxon>
        <taxon>Imparidentia</taxon>
        <taxon>Neoheterodontei</taxon>
        <taxon>Myida</taxon>
        <taxon>Myoidea</taxon>
        <taxon>Myidae</taxon>
        <taxon>Mya</taxon>
    </lineage>
</organism>
<feature type="compositionally biased region" description="Basic and acidic residues" evidence="1">
    <location>
        <begin position="237"/>
        <end position="257"/>
    </location>
</feature>
<proteinExistence type="predicted"/>
<reference evidence="2" key="1">
    <citation type="submission" date="2022-11" db="EMBL/GenBank/DDBJ databases">
        <title>Centuries of genome instability and evolution in soft-shell clam transmissible cancer (bioRxiv).</title>
        <authorList>
            <person name="Hart S.F.M."/>
            <person name="Yonemitsu M.A."/>
            <person name="Giersch R.M."/>
            <person name="Beal B.F."/>
            <person name="Arriagada G."/>
            <person name="Davis B.W."/>
            <person name="Ostrander E.A."/>
            <person name="Goff S.P."/>
            <person name="Metzger M.J."/>
        </authorList>
    </citation>
    <scope>NUCLEOTIDE SEQUENCE</scope>
    <source>
        <strain evidence="2">MELC-2E11</strain>
        <tissue evidence="2">Siphon/mantle</tissue>
    </source>
</reference>
<feature type="compositionally biased region" description="Basic and acidic residues" evidence="1">
    <location>
        <begin position="146"/>
        <end position="179"/>
    </location>
</feature>
<feature type="compositionally biased region" description="Basic and acidic residues" evidence="1">
    <location>
        <begin position="623"/>
        <end position="636"/>
    </location>
</feature>
<feature type="compositionally biased region" description="Polar residues" evidence="1">
    <location>
        <begin position="1257"/>
        <end position="1273"/>
    </location>
</feature>
<feature type="region of interest" description="Disordered" evidence="1">
    <location>
        <begin position="1059"/>
        <end position="1186"/>
    </location>
</feature>
<feature type="compositionally biased region" description="Polar residues" evidence="1">
    <location>
        <begin position="277"/>
        <end position="292"/>
    </location>
</feature>
<feature type="region of interest" description="Disordered" evidence="1">
    <location>
        <begin position="500"/>
        <end position="650"/>
    </location>
</feature>
<feature type="region of interest" description="Disordered" evidence="1">
    <location>
        <begin position="97"/>
        <end position="387"/>
    </location>
</feature>
<evidence type="ECO:0000313" key="3">
    <source>
        <dbReference type="Proteomes" id="UP001164746"/>
    </source>
</evidence>
<feature type="compositionally biased region" description="Acidic residues" evidence="1">
    <location>
        <begin position="97"/>
        <end position="109"/>
    </location>
</feature>
<feature type="compositionally biased region" description="Basic and acidic residues" evidence="1">
    <location>
        <begin position="195"/>
        <end position="213"/>
    </location>
</feature>
<feature type="compositionally biased region" description="Polar residues" evidence="1">
    <location>
        <begin position="1104"/>
        <end position="1114"/>
    </location>
</feature>
<feature type="region of interest" description="Disordered" evidence="1">
    <location>
        <begin position="869"/>
        <end position="907"/>
    </location>
</feature>
<name>A0ABY7G974_MYAAR</name>
<evidence type="ECO:0000256" key="1">
    <source>
        <dbReference type="SAM" id="MobiDB-lite"/>
    </source>
</evidence>
<feature type="compositionally biased region" description="Basic and acidic residues" evidence="1">
    <location>
        <begin position="592"/>
        <end position="616"/>
    </location>
</feature>
<feature type="compositionally biased region" description="Polar residues" evidence="1">
    <location>
        <begin position="1075"/>
        <end position="1089"/>
    </location>
</feature>
<accession>A0ABY7G974</accession>
<keyword evidence="3" id="KW-1185">Reference proteome</keyword>
<feature type="compositionally biased region" description="Basic and acidic residues" evidence="1">
    <location>
        <begin position="7"/>
        <end position="24"/>
    </location>
</feature>
<feature type="compositionally biased region" description="Low complexity" evidence="1">
    <location>
        <begin position="892"/>
        <end position="902"/>
    </location>
</feature>
<feature type="compositionally biased region" description="Polar residues" evidence="1">
    <location>
        <begin position="876"/>
        <end position="891"/>
    </location>
</feature>
<dbReference type="Proteomes" id="UP001164746">
    <property type="component" value="Chromosome 15"/>
</dbReference>
<feature type="compositionally biased region" description="Basic and acidic residues" evidence="1">
    <location>
        <begin position="520"/>
        <end position="530"/>
    </location>
</feature>
<feature type="compositionally biased region" description="Polar residues" evidence="1">
    <location>
        <begin position="1140"/>
        <end position="1151"/>
    </location>
</feature>